<evidence type="ECO:0000313" key="1">
    <source>
        <dbReference type="EMBL" id="KAJ2988099.1"/>
    </source>
</evidence>
<proteinExistence type="predicted"/>
<evidence type="ECO:0000313" key="2">
    <source>
        <dbReference type="Proteomes" id="UP001143856"/>
    </source>
</evidence>
<accession>A0ACC1PAP4</accession>
<protein>
    <submittedName>
        <fullName evidence="1">Uncharacterized protein</fullName>
    </submittedName>
</protein>
<keyword evidence="2" id="KW-1185">Reference proteome</keyword>
<gene>
    <name evidence="1" type="ORF">NUW58_g4156</name>
</gene>
<organism evidence="1 2">
    <name type="scientific">Xylaria curta</name>
    <dbReference type="NCBI Taxonomy" id="42375"/>
    <lineage>
        <taxon>Eukaryota</taxon>
        <taxon>Fungi</taxon>
        <taxon>Dikarya</taxon>
        <taxon>Ascomycota</taxon>
        <taxon>Pezizomycotina</taxon>
        <taxon>Sordariomycetes</taxon>
        <taxon>Xylariomycetidae</taxon>
        <taxon>Xylariales</taxon>
        <taxon>Xylariaceae</taxon>
        <taxon>Xylaria</taxon>
    </lineage>
</organism>
<sequence>MDGTHRIQPLTEENLRVYQDERPLSPSETSTDYLPIDRLERAKRRVYNFLMKLKRIGDEGERIRDMVDVYISRELEVGYRGNNVPEPDLRDPSFWEAKFESLIQEHALAVEVARLKRSVCELMATIRNCGREGHKFLADYELHAVSKYDVCYRGNSDPNPDMNDPAYLEAQREYLNDKRKSLSDANFKRFPRYRLPSPMMREVLEKNKPGSKPSGPSFERHRKRVEVEVWTHKNYVEPKISEPCSTVFSDSPERTTAGSVEESNGNRPELTRSFRWGEAYRGVYKRMTALWHLGGEGRELVENDELCVAGKYEVRYRRSRGPKPDLKDPSYWEAKWQYFTEKYISLLRGMEDNTQLLQELTLDSWEIPVPDPASYNSSTTASLVEPLDPSPESFWANTMKLLKLSLYKVMSRDFFKNEGRQILENDELYIAGRKSGYAADVGHGEFIDYLLR</sequence>
<reference evidence="1" key="1">
    <citation type="submission" date="2022-10" db="EMBL/GenBank/DDBJ databases">
        <title>Genome Sequence of Xylaria curta.</title>
        <authorList>
            <person name="Buettner E."/>
        </authorList>
    </citation>
    <scope>NUCLEOTIDE SEQUENCE</scope>
    <source>
        <strain evidence="1">Babe10</strain>
    </source>
</reference>
<comment type="caution">
    <text evidence="1">The sequence shown here is derived from an EMBL/GenBank/DDBJ whole genome shotgun (WGS) entry which is preliminary data.</text>
</comment>
<dbReference type="EMBL" id="JAPDGR010000697">
    <property type="protein sequence ID" value="KAJ2988099.1"/>
    <property type="molecule type" value="Genomic_DNA"/>
</dbReference>
<name>A0ACC1PAP4_9PEZI</name>
<dbReference type="Proteomes" id="UP001143856">
    <property type="component" value="Unassembled WGS sequence"/>
</dbReference>